<name>G7KVQ5_MEDTR</name>
<dbReference type="HOGENOM" id="CLU_2743866_0_0_1"/>
<reference evidence="2" key="3">
    <citation type="submission" date="2015-04" db="UniProtKB">
        <authorList>
            <consortium name="EnsemblPlants"/>
        </authorList>
    </citation>
    <scope>IDENTIFICATION</scope>
    <source>
        <strain evidence="2">cv. Jemalong A17</strain>
    </source>
</reference>
<dbReference type="PaxDb" id="3880-AES78022"/>
<dbReference type="AlphaFoldDB" id="G7KVQ5"/>
<keyword evidence="3" id="KW-1185">Reference proteome</keyword>
<reference evidence="1 3" key="1">
    <citation type="journal article" date="2011" name="Nature">
        <title>The Medicago genome provides insight into the evolution of rhizobial symbioses.</title>
        <authorList>
            <person name="Young N.D."/>
            <person name="Debelle F."/>
            <person name="Oldroyd G.E."/>
            <person name="Geurts R."/>
            <person name="Cannon S.B."/>
            <person name="Udvardi M.K."/>
            <person name="Benedito V.A."/>
            <person name="Mayer K.F."/>
            <person name="Gouzy J."/>
            <person name="Schoof H."/>
            <person name="Van de Peer Y."/>
            <person name="Proost S."/>
            <person name="Cook D.R."/>
            <person name="Meyers B.C."/>
            <person name="Spannagl M."/>
            <person name="Cheung F."/>
            <person name="De Mita S."/>
            <person name="Krishnakumar V."/>
            <person name="Gundlach H."/>
            <person name="Zhou S."/>
            <person name="Mudge J."/>
            <person name="Bharti A.K."/>
            <person name="Murray J.D."/>
            <person name="Naoumkina M.A."/>
            <person name="Rosen B."/>
            <person name="Silverstein K.A."/>
            <person name="Tang H."/>
            <person name="Rombauts S."/>
            <person name="Zhao P.X."/>
            <person name="Zhou P."/>
            <person name="Barbe V."/>
            <person name="Bardou P."/>
            <person name="Bechner M."/>
            <person name="Bellec A."/>
            <person name="Berger A."/>
            <person name="Berges H."/>
            <person name="Bidwell S."/>
            <person name="Bisseling T."/>
            <person name="Choisne N."/>
            <person name="Couloux A."/>
            <person name="Denny R."/>
            <person name="Deshpande S."/>
            <person name="Dai X."/>
            <person name="Doyle J.J."/>
            <person name="Dudez A.M."/>
            <person name="Farmer A.D."/>
            <person name="Fouteau S."/>
            <person name="Franken C."/>
            <person name="Gibelin C."/>
            <person name="Gish J."/>
            <person name="Goldstein S."/>
            <person name="Gonzalez A.J."/>
            <person name="Green P.J."/>
            <person name="Hallab A."/>
            <person name="Hartog M."/>
            <person name="Hua A."/>
            <person name="Humphray S.J."/>
            <person name="Jeong D.H."/>
            <person name="Jing Y."/>
            <person name="Jocker A."/>
            <person name="Kenton S.M."/>
            <person name="Kim D.J."/>
            <person name="Klee K."/>
            <person name="Lai H."/>
            <person name="Lang C."/>
            <person name="Lin S."/>
            <person name="Macmil S.L."/>
            <person name="Magdelenat G."/>
            <person name="Matthews L."/>
            <person name="McCorrison J."/>
            <person name="Monaghan E.L."/>
            <person name="Mun J.H."/>
            <person name="Najar F.Z."/>
            <person name="Nicholson C."/>
            <person name="Noirot C."/>
            <person name="O'Bleness M."/>
            <person name="Paule C.R."/>
            <person name="Poulain J."/>
            <person name="Prion F."/>
            <person name="Qin B."/>
            <person name="Qu C."/>
            <person name="Retzel E.F."/>
            <person name="Riddle C."/>
            <person name="Sallet E."/>
            <person name="Samain S."/>
            <person name="Samson N."/>
            <person name="Sanders I."/>
            <person name="Saurat O."/>
            <person name="Scarpelli C."/>
            <person name="Schiex T."/>
            <person name="Segurens B."/>
            <person name="Severin A.J."/>
            <person name="Sherrier D.J."/>
            <person name="Shi R."/>
            <person name="Sims S."/>
            <person name="Singer S.R."/>
            <person name="Sinharoy S."/>
            <person name="Sterck L."/>
            <person name="Viollet A."/>
            <person name="Wang B.B."/>
            <person name="Wang K."/>
            <person name="Wang M."/>
            <person name="Wang X."/>
            <person name="Warfsmann J."/>
            <person name="Weissenbach J."/>
            <person name="White D.D."/>
            <person name="White J.D."/>
            <person name="Wiley G.B."/>
            <person name="Wincker P."/>
            <person name="Xing Y."/>
            <person name="Yang L."/>
            <person name="Yao Z."/>
            <person name="Ying F."/>
            <person name="Zhai J."/>
            <person name="Zhou L."/>
            <person name="Zuber A."/>
            <person name="Denarie J."/>
            <person name="Dixon R.A."/>
            <person name="May G.D."/>
            <person name="Schwartz D.C."/>
            <person name="Rogers J."/>
            <person name="Quetier F."/>
            <person name="Town C.D."/>
            <person name="Roe B.A."/>
        </authorList>
    </citation>
    <scope>NUCLEOTIDE SEQUENCE [LARGE SCALE GENOMIC DNA]</scope>
    <source>
        <strain evidence="1">A17</strain>
        <strain evidence="2 3">cv. Jemalong A17</strain>
    </source>
</reference>
<gene>
    <name evidence="1" type="ordered locus">MTR_7g023600</name>
</gene>
<dbReference type="EnsemblPlants" id="AES78022">
    <property type="protein sequence ID" value="AES78022"/>
    <property type="gene ID" value="MTR_7g023600"/>
</dbReference>
<accession>G7KVQ5</accession>
<proteinExistence type="predicted"/>
<evidence type="ECO:0000313" key="1">
    <source>
        <dbReference type="EMBL" id="AES78022.1"/>
    </source>
</evidence>
<organism evidence="1 3">
    <name type="scientific">Medicago truncatula</name>
    <name type="common">Barrel medic</name>
    <name type="synonym">Medicago tribuloides</name>
    <dbReference type="NCBI Taxonomy" id="3880"/>
    <lineage>
        <taxon>Eukaryota</taxon>
        <taxon>Viridiplantae</taxon>
        <taxon>Streptophyta</taxon>
        <taxon>Embryophyta</taxon>
        <taxon>Tracheophyta</taxon>
        <taxon>Spermatophyta</taxon>
        <taxon>Magnoliopsida</taxon>
        <taxon>eudicotyledons</taxon>
        <taxon>Gunneridae</taxon>
        <taxon>Pentapetalae</taxon>
        <taxon>rosids</taxon>
        <taxon>fabids</taxon>
        <taxon>Fabales</taxon>
        <taxon>Fabaceae</taxon>
        <taxon>Papilionoideae</taxon>
        <taxon>50 kb inversion clade</taxon>
        <taxon>NPAAA clade</taxon>
        <taxon>Hologalegina</taxon>
        <taxon>IRL clade</taxon>
        <taxon>Trifolieae</taxon>
        <taxon>Medicago</taxon>
    </lineage>
</organism>
<dbReference type="EMBL" id="CM001223">
    <property type="protein sequence ID" value="AES78022.1"/>
    <property type="molecule type" value="Genomic_DNA"/>
</dbReference>
<reference evidence="1 3" key="2">
    <citation type="journal article" date="2014" name="BMC Genomics">
        <title>An improved genome release (version Mt4.0) for the model legume Medicago truncatula.</title>
        <authorList>
            <person name="Tang H."/>
            <person name="Krishnakumar V."/>
            <person name="Bidwell S."/>
            <person name="Rosen B."/>
            <person name="Chan A."/>
            <person name="Zhou S."/>
            <person name="Gentzbittel L."/>
            <person name="Childs K.L."/>
            <person name="Yandell M."/>
            <person name="Gundlach H."/>
            <person name="Mayer K.F."/>
            <person name="Schwartz D.C."/>
            <person name="Town C.D."/>
        </authorList>
    </citation>
    <scope>GENOME REANNOTATION</scope>
    <source>
        <strain evidence="2 3">cv. Jemalong A17</strain>
    </source>
</reference>
<evidence type="ECO:0000313" key="2">
    <source>
        <dbReference type="EnsemblPlants" id="AES78022"/>
    </source>
</evidence>
<protein>
    <submittedName>
        <fullName evidence="1 2">Uncharacterized protein</fullName>
    </submittedName>
</protein>
<dbReference type="Proteomes" id="UP000002051">
    <property type="component" value="Unassembled WGS sequence"/>
</dbReference>
<evidence type="ECO:0000313" key="3">
    <source>
        <dbReference type="Proteomes" id="UP000002051"/>
    </source>
</evidence>
<sequence>MYDTSMKINEVNGAYMNSMHSCSFLRVEITPLLQKSHFTSVEIDISHRVPADVTKGEVKCLELFTSGTYPM</sequence>